<evidence type="ECO:0000313" key="5">
    <source>
        <dbReference type="Proteomes" id="UP000237662"/>
    </source>
</evidence>
<evidence type="ECO:0000259" key="3">
    <source>
        <dbReference type="Pfam" id="PF17899"/>
    </source>
</evidence>
<evidence type="ECO:0000313" key="4">
    <source>
        <dbReference type="EMBL" id="PPK85955.1"/>
    </source>
</evidence>
<sequence length="606" mass="67645">MRLLTALLVLCLALPVHSQLGWVAEHPGTIVYDLDLSKVQQHELEITVTFPAVPMGVFYVRMPQFSPGRYAQHNFARNVYDLRALGANGQPVSVERTEPNAWAITGHGGKVTLSYTLFANGGDGTYSGIDERKLHLNMPATFLYGEKLNDRPVMLRLPVDQRSEWEVATQLVDLGSRRFAAPNYYYFYDSPTLVGTMMRDEFTVASGERVDTIEVVVMSEDSREVFSDYVAWVERVVRAQQEVFGELPAYDYGRYVFLCSYNPWIGGDGMEHRNSTVCSAPIGLEGNQQRLIGTVSHEFFHCWNVERIRPASLEPFQFDHVNMSGELWFAEGFTSYYDDLALVRAGILDPAEYASGLAGQLNYVVQSPGREFRGPAEMSQLAPFVDAATANDPDNYANTFVSYYTYGATIGLALDLELRQRGTQLDEVMRLMWQRYGKPEIPYHIRDIQLAVGKVAADSAWAASWFDRHIYGSDLPDYGELLAPYGIDVRQARPDSAGFYGLRLREDAGRLIVSGPVYEHSPLFAAGINPGTTILALDGKEIATQAEWDAAVGELQIGETYTITFEQLGRQTTGWFEAAASPAFRSGLREGAEAEAVARRAEWLGR</sequence>
<dbReference type="SUPFAM" id="SSF50156">
    <property type="entry name" value="PDZ domain-like"/>
    <property type="match status" value="1"/>
</dbReference>
<reference evidence="4 5" key="1">
    <citation type="submission" date="2018-02" db="EMBL/GenBank/DDBJ databases">
        <title>Genomic Encyclopedia of Archaeal and Bacterial Type Strains, Phase II (KMG-II): from individual species to whole genera.</title>
        <authorList>
            <person name="Goeker M."/>
        </authorList>
    </citation>
    <scope>NUCLEOTIDE SEQUENCE [LARGE SCALE GENOMIC DNA]</scope>
    <source>
        <strain evidence="4 5">DSM 29526</strain>
    </source>
</reference>
<keyword evidence="4" id="KW-0482">Metalloprotease</keyword>
<dbReference type="PIRSF" id="PIRSF016493">
    <property type="entry name" value="Glycyl_aminpptds"/>
    <property type="match status" value="1"/>
</dbReference>
<dbReference type="InterPro" id="IPR024191">
    <property type="entry name" value="Peptidase_M61"/>
</dbReference>
<feature type="domain" description="Peptidase M61 N-terminal" evidence="3">
    <location>
        <begin position="32"/>
        <end position="195"/>
    </location>
</feature>
<protein>
    <submittedName>
        <fullName evidence="4">Putative metalloprotease with PDZ domain</fullName>
    </submittedName>
</protein>
<keyword evidence="5" id="KW-1185">Reference proteome</keyword>
<dbReference type="EMBL" id="PTJC01000006">
    <property type="protein sequence ID" value="PPK85955.1"/>
    <property type="molecule type" value="Genomic_DNA"/>
</dbReference>
<evidence type="ECO:0000259" key="2">
    <source>
        <dbReference type="Pfam" id="PF05299"/>
    </source>
</evidence>
<proteinExistence type="predicted"/>
<evidence type="ECO:0000256" key="1">
    <source>
        <dbReference type="SAM" id="SignalP"/>
    </source>
</evidence>
<keyword evidence="4" id="KW-0378">Hydrolase</keyword>
<dbReference type="SUPFAM" id="SSF55486">
    <property type="entry name" value="Metalloproteases ('zincins'), catalytic domain"/>
    <property type="match status" value="1"/>
</dbReference>
<dbReference type="Proteomes" id="UP000237662">
    <property type="component" value="Unassembled WGS sequence"/>
</dbReference>
<dbReference type="Gene3D" id="2.30.42.10">
    <property type="match status" value="1"/>
</dbReference>
<organism evidence="4 5">
    <name type="scientific">Neolewinella xylanilytica</name>
    <dbReference type="NCBI Taxonomy" id="1514080"/>
    <lineage>
        <taxon>Bacteria</taxon>
        <taxon>Pseudomonadati</taxon>
        <taxon>Bacteroidota</taxon>
        <taxon>Saprospiria</taxon>
        <taxon>Saprospirales</taxon>
        <taxon>Lewinellaceae</taxon>
        <taxon>Neolewinella</taxon>
    </lineage>
</organism>
<feature type="signal peptide" evidence="1">
    <location>
        <begin position="1"/>
        <end position="18"/>
    </location>
</feature>
<dbReference type="GO" id="GO:0008237">
    <property type="term" value="F:metallopeptidase activity"/>
    <property type="evidence" value="ECO:0007669"/>
    <property type="project" value="UniProtKB-KW"/>
</dbReference>
<feature type="chain" id="PRO_5015431216" evidence="1">
    <location>
        <begin position="19"/>
        <end position="606"/>
    </location>
</feature>
<dbReference type="GO" id="GO:0006508">
    <property type="term" value="P:proteolysis"/>
    <property type="evidence" value="ECO:0007669"/>
    <property type="project" value="UniProtKB-KW"/>
</dbReference>
<keyword evidence="4" id="KW-0645">Protease</keyword>
<dbReference type="InterPro" id="IPR036034">
    <property type="entry name" value="PDZ_sf"/>
</dbReference>
<dbReference type="Pfam" id="PF17899">
    <property type="entry name" value="Peptidase_M61_N"/>
    <property type="match status" value="1"/>
</dbReference>
<name>A0A2S6I467_9BACT</name>
<dbReference type="InterPro" id="IPR040756">
    <property type="entry name" value="Peptidase_M61_N"/>
</dbReference>
<accession>A0A2S6I467</accession>
<dbReference type="Pfam" id="PF05299">
    <property type="entry name" value="Peptidase_M61"/>
    <property type="match status" value="1"/>
</dbReference>
<dbReference type="Gene3D" id="2.60.40.3650">
    <property type="match status" value="1"/>
</dbReference>
<dbReference type="AlphaFoldDB" id="A0A2S6I467"/>
<feature type="domain" description="Peptidase M61 catalytic" evidence="2">
    <location>
        <begin position="291"/>
        <end position="409"/>
    </location>
</feature>
<dbReference type="InterPro" id="IPR007963">
    <property type="entry name" value="Peptidase_M61_catalytic"/>
</dbReference>
<comment type="caution">
    <text evidence="4">The sequence shown here is derived from an EMBL/GenBank/DDBJ whole genome shotgun (WGS) entry which is preliminary data.</text>
</comment>
<dbReference type="OrthoDB" id="9778516at2"/>
<dbReference type="Gene3D" id="1.10.390.10">
    <property type="entry name" value="Neutral Protease Domain 2"/>
    <property type="match status" value="1"/>
</dbReference>
<dbReference type="InterPro" id="IPR027268">
    <property type="entry name" value="Peptidase_M4/M1_CTD_sf"/>
</dbReference>
<gene>
    <name evidence="4" type="ORF">CLV84_2868</name>
</gene>
<keyword evidence="1" id="KW-0732">Signal</keyword>